<sequence>MSTSGRRRSSLVRYKEKGECTIQQLGGTQGLDYQGPCSSIKTPGNFTFNVFKLLGKVCGRTEYILAVKAAIIFVYDAKELTTPMYSVDLTHKTCAAKGKRVELYTNLLLDTAFKFSSLQEVEDFQVIVLRGIEIANSDEVKKSLKHPLQLNQRASTIFAKKIAEKSAKAAPVVERGVKTEGMAYEMGGASGLGGLQGY</sequence>
<organism evidence="1 2">
    <name type="scientific">Triparma verrucosa</name>
    <dbReference type="NCBI Taxonomy" id="1606542"/>
    <lineage>
        <taxon>Eukaryota</taxon>
        <taxon>Sar</taxon>
        <taxon>Stramenopiles</taxon>
        <taxon>Ochrophyta</taxon>
        <taxon>Bolidophyceae</taxon>
        <taxon>Parmales</taxon>
        <taxon>Triparmaceae</taxon>
        <taxon>Triparma</taxon>
    </lineage>
</organism>
<reference evidence="2" key="1">
    <citation type="journal article" date="2023" name="Commun. Biol.">
        <title>Genome analysis of Parmales, the sister group of diatoms, reveals the evolutionary specialization of diatoms from phago-mixotrophs to photoautotrophs.</title>
        <authorList>
            <person name="Ban H."/>
            <person name="Sato S."/>
            <person name="Yoshikawa S."/>
            <person name="Yamada K."/>
            <person name="Nakamura Y."/>
            <person name="Ichinomiya M."/>
            <person name="Sato N."/>
            <person name="Blanc-Mathieu R."/>
            <person name="Endo H."/>
            <person name="Kuwata A."/>
            <person name="Ogata H."/>
        </authorList>
    </citation>
    <scope>NUCLEOTIDE SEQUENCE [LARGE SCALE GENOMIC DNA]</scope>
    <source>
        <strain evidence="2">NIES 3699</strain>
    </source>
</reference>
<accession>A0A9W7BU28</accession>
<proteinExistence type="predicted"/>
<dbReference type="Proteomes" id="UP001165160">
    <property type="component" value="Unassembled WGS sequence"/>
</dbReference>
<keyword evidence="2" id="KW-1185">Reference proteome</keyword>
<dbReference type="EMBL" id="BRXX01000129">
    <property type="protein sequence ID" value="GMH92470.1"/>
    <property type="molecule type" value="Genomic_DNA"/>
</dbReference>
<comment type="caution">
    <text evidence="1">The sequence shown here is derived from an EMBL/GenBank/DDBJ whole genome shotgun (WGS) entry which is preliminary data.</text>
</comment>
<gene>
    <name evidence="1" type="ORF">TrVE_jg6726</name>
</gene>
<dbReference type="AlphaFoldDB" id="A0A9W7BU28"/>
<evidence type="ECO:0000313" key="1">
    <source>
        <dbReference type="EMBL" id="GMH92470.1"/>
    </source>
</evidence>
<protein>
    <submittedName>
        <fullName evidence="1">Uncharacterized protein</fullName>
    </submittedName>
</protein>
<evidence type="ECO:0000313" key="2">
    <source>
        <dbReference type="Proteomes" id="UP001165160"/>
    </source>
</evidence>
<name>A0A9W7BU28_9STRA</name>